<gene>
    <name evidence="3" type="ORF">H312_01671</name>
</gene>
<dbReference type="PROSITE" id="PS50302">
    <property type="entry name" value="PUM"/>
    <property type="match status" value="1"/>
</dbReference>
<proteinExistence type="predicted"/>
<reference evidence="4" key="1">
    <citation type="submission" date="2013-02" db="EMBL/GenBank/DDBJ databases">
        <authorList>
            <consortium name="The Broad Institute Genome Sequencing Platform"/>
            <person name="Cuomo C."/>
            <person name="Becnel J."/>
            <person name="Sanscrainte N."/>
            <person name="Walker B."/>
            <person name="Young S.K."/>
            <person name="Zeng Q."/>
            <person name="Gargeya S."/>
            <person name="Fitzgerald M."/>
            <person name="Haas B."/>
            <person name="Abouelleil A."/>
            <person name="Alvarado L."/>
            <person name="Arachchi H.M."/>
            <person name="Berlin A.M."/>
            <person name="Chapman S.B."/>
            <person name="Dewar J."/>
            <person name="Goldberg J."/>
            <person name="Griggs A."/>
            <person name="Gujja S."/>
            <person name="Hansen M."/>
            <person name="Howarth C."/>
            <person name="Imamovic A."/>
            <person name="Larimer J."/>
            <person name="McCowan C."/>
            <person name="Murphy C."/>
            <person name="Neiman D."/>
            <person name="Pearson M."/>
            <person name="Priest M."/>
            <person name="Roberts A."/>
            <person name="Saif S."/>
            <person name="Shea T."/>
            <person name="Sisk P."/>
            <person name="Sykes S."/>
            <person name="Wortman J."/>
            <person name="Nusbaum C."/>
            <person name="Birren B."/>
        </authorList>
    </citation>
    <scope>NUCLEOTIDE SEQUENCE [LARGE SCALE GENOMIC DNA]</scope>
    <source>
        <strain evidence="4">PRA339</strain>
    </source>
</reference>
<accession>A0A059F0R5</accession>
<keyword evidence="4" id="KW-1185">Reference proteome</keyword>
<dbReference type="SMART" id="SM00025">
    <property type="entry name" value="Pumilio"/>
    <property type="match status" value="3"/>
</dbReference>
<evidence type="ECO:0008006" key="5">
    <source>
        <dbReference type="Google" id="ProtNLM"/>
    </source>
</evidence>
<dbReference type="EMBL" id="KK365158">
    <property type="protein sequence ID" value="KCZ80898.1"/>
    <property type="molecule type" value="Genomic_DNA"/>
</dbReference>
<name>A0A059F0R5_9MICR</name>
<protein>
    <recommendedName>
        <fullName evidence="5">PUM-HD domain-containing protein</fullName>
    </recommendedName>
</protein>
<dbReference type="GO" id="GO:0003723">
    <property type="term" value="F:RNA binding"/>
    <property type="evidence" value="ECO:0007669"/>
    <property type="project" value="InterPro"/>
</dbReference>
<sequence length="445" mass="51892">MRKLGTIEKPTNIIRILIGTFVYSMEEEKNKNSLSYLENISNINEYIRNYSQTCSNKNYELNDSIHKVAKENMNVTVSSDSTLEEKLNNKIEFSKIFDSENFPNEYGNIETSKNLNKISEAKPYLNVSLFKKIEKNGSVKRARLLKNVLYLYFQTITDAIIFYVENKDNHIISFENEYAFDREKNNQRYFEEMLDVEINKKIFPQQTIIKQKKLKIIESINSGVVSLNSNANYMKNEVFNEFNDRIVFFSTIFKKLGEEDLKIIEDSFKQGNFLCILNHAKELCVGAQSNIFMQEVLKSITEENLKCLIYELEYDIGPISATKYGAYVIQCILNLVKTPEVKKLVLHYFKKYAPLLITHPLGNYSIQTLKKFDSSFFASIFIDHLESVIQTNIGMKVFKKSLDLFADYTVEINKAIDQCEEPHRSDLKRIFSKQDTDETNTRNLF</sequence>
<evidence type="ECO:0000313" key="4">
    <source>
        <dbReference type="Proteomes" id="UP000030655"/>
    </source>
</evidence>
<dbReference type="AlphaFoldDB" id="A0A059F0R5"/>
<keyword evidence="1" id="KW-0677">Repeat</keyword>
<dbReference type="SUPFAM" id="SSF48371">
    <property type="entry name" value="ARM repeat"/>
    <property type="match status" value="1"/>
</dbReference>
<dbReference type="VEuPathDB" id="MicrosporidiaDB:H312_01671"/>
<dbReference type="InterPro" id="IPR001313">
    <property type="entry name" value="Pumilio_RNA-bd_rpt"/>
</dbReference>
<dbReference type="STRING" id="1288291.A0A059F0R5"/>
<evidence type="ECO:0000256" key="1">
    <source>
        <dbReference type="ARBA" id="ARBA00022737"/>
    </source>
</evidence>
<dbReference type="InterPro" id="IPR011989">
    <property type="entry name" value="ARM-like"/>
</dbReference>
<dbReference type="HOGENOM" id="CLU_051716_0_0_1"/>
<dbReference type="InterPro" id="IPR016024">
    <property type="entry name" value="ARM-type_fold"/>
</dbReference>
<dbReference type="Gene3D" id="1.25.10.10">
    <property type="entry name" value="Leucine-rich Repeat Variant"/>
    <property type="match status" value="1"/>
</dbReference>
<organism evidence="3 4">
    <name type="scientific">Anncaliia algerae PRA339</name>
    <dbReference type="NCBI Taxonomy" id="1288291"/>
    <lineage>
        <taxon>Eukaryota</taxon>
        <taxon>Fungi</taxon>
        <taxon>Fungi incertae sedis</taxon>
        <taxon>Microsporidia</taxon>
        <taxon>Tubulinosematoidea</taxon>
        <taxon>Tubulinosematidae</taxon>
        <taxon>Anncaliia</taxon>
    </lineage>
</organism>
<evidence type="ECO:0000313" key="3">
    <source>
        <dbReference type="EMBL" id="KCZ80898.1"/>
    </source>
</evidence>
<dbReference type="OrthoDB" id="2191363at2759"/>
<dbReference type="Proteomes" id="UP000030655">
    <property type="component" value="Unassembled WGS sequence"/>
</dbReference>
<reference evidence="3 4" key="2">
    <citation type="submission" date="2014-03" db="EMBL/GenBank/DDBJ databases">
        <title>The Genome Sequence of Anncaliia algerae insect isolate PRA339.</title>
        <authorList>
            <consortium name="The Broad Institute Genome Sequencing Platform"/>
            <consortium name="The Broad Institute Genome Sequencing Center for Infectious Disease"/>
            <person name="Cuomo C."/>
            <person name="Becnel J."/>
            <person name="Sanscrainte N."/>
            <person name="Walker B."/>
            <person name="Young S.K."/>
            <person name="Zeng Q."/>
            <person name="Gargeya S."/>
            <person name="Fitzgerald M."/>
            <person name="Haas B."/>
            <person name="Abouelleil A."/>
            <person name="Alvarado L."/>
            <person name="Arachchi H.M."/>
            <person name="Berlin A.M."/>
            <person name="Chapman S.B."/>
            <person name="Dewar J."/>
            <person name="Goldberg J."/>
            <person name="Griggs A."/>
            <person name="Gujja S."/>
            <person name="Hansen M."/>
            <person name="Howarth C."/>
            <person name="Imamovic A."/>
            <person name="Larimer J."/>
            <person name="McCowan C."/>
            <person name="Murphy C."/>
            <person name="Neiman D."/>
            <person name="Pearson M."/>
            <person name="Priest M."/>
            <person name="Roberts A."/>
            <person name="Saif S."/>
            <person name="Shea T."/>
            <person name="Sisk P."/>
            <person name="Sykes S."/>
            <person name="Wortman J."/>
            <person name="Nusbaum C."/>
            <person name="Birren B."/>
        </authorList>
    </citation>
    <scope>NUCLEOTIDE SEQUENCE [LARGE SCALE GENOMIC DNA]</scope>
    <source>
        <strain evidence="3 4">PRA339</strain>
    </source>
</reference>
<evidence type="ECO:0000256" key="2">
    <source>
        <dbReference type="PROSITE-ProRule" id="PRU00317"/>
    </source>
</evidence>
<feature type="repeat" description="Pumilio" evidence="2">
    <location>
        <begin position="311"/>
        <end position="346"/>
    </location>
</feature>